<dbReference type="EMBL" id="FRBI01000003">
    <property type="protein sequence ID" value="SHL30692.1"/>
    <property type="molecule type" value="Genomic_DNA"/>
</dbReference>
<proteinExistence type="predicted"/>
<accession>A0A1M6ZJM8</accession>
<keyword evidence="2" id="KW-1185">Reference proteome</keyword>
<protein>
    <submittedName>
        <fullName evidence="1">Uncharacterized protein</fullName>
    </submittedName>
</protein>
<evidence type="ECO:0000313" key="1">
    <source>
        <dbReference type="EMBL" id="SHL30692.1"/>
    </source>
</evidence>
<sequence length="107" mass="10149">MAVGVGAPAFADTASADSASTVPTSINGGVVQVLNEQPLQKAADATQAAPMLSTLAQASDHLRGDTSADALVGQAALVAQGVAESGLVGAVPGALLLGGVPLSGVST</sequence>
<reference evidence="1 2" key="1">
    <citation type="submission" date="2016-11" db="EMBL/GenBank/DDBJ databases">
        <authorList>
            <person name="Jaros S."/>
            <person name="Januszkiewicz K."/>
            <person name="Wedrychowicz H."/>
        </authorList>
    </citation>
    <scope>NUCLEOTIDE SEQUENCE [LARGE SCALE GENOMIC DNA]</scope>
    <source>
        <strain evidence="1 2">CGMCC 4.2025</strain>
    </source>
</reference>
<evidence type="ECO:0000313" key="2">
    <source>
        <dbReference type="Proteomes" id="UP000184111"/>
    </source>
</evidence>
<organism evidence="1 2">
    <name type="scientific">Actinacidiphila paucisporea</name>
    <dbReference type="NCBI Taxonomy" id="310782"/>
    <lineage>
        <taxon>Bacteria</taxon>
        <taxon>Bacillati</taxon>
        <taxon>Actinomycetota</taxon>
        <taxon>Actinomycetes</taxon>
        <taxon>Kitasatosporales</taxon>
        <taxon>Streptomycetaceae</taxon>
        <taxon>Actinacidiphila</taxon>
    </lineage>
</organism>
<name>A0A1M6ZJM8_9ACTN</name>
<dbReference type="STRING" id="310782.SAMN05216499_103354"/>
<dbReference type="AlphaFoldDB" id="A0A1M6ZJM8"/>
<gene>
    <name evidence="1" type="ORF">SAMN05216499_103354</name>
</gene>
<dbReference type="Proteomes" id="UP000184111">
    <property type="component" value="Unassembled WGS sequence"/>
</dbReference>